<dbReference type="Pfam" id="PF04773">
    <property type="entry name" value="FecR"/>
    <property type="match status" value="1"/>
</dbReference>
<organism evidence="5 6">
    <name type="scientific">Olivibacter oleidegradans</name>
    <dbReference type="NCBI Taxonomy" id="760123"/>
    <lineage>
        <taxon>Bacteria</taxon>
        <taxon>Pseudomonadati</taxon>
        <taxon>Bacteroidota</taxon>
        <taxon>Sphingobacteriia</taxon>
        <taxon>Sphingobacteriales</taxon>
        <taxon>Sphingobacteriaceae</taxon>
        <taxon>Olivibacter</taxon>
    </lineage>
</organism>
<evidence type="ECO:0000256" key="2">
    <source>
        <dbReference type="SAM" id="Phobius"/>
    </source>
</evidence>
<keyword evidence="2" id="KW-0812">Transmembrane</keyword>
<dbReference type="Gene3D" id="2.60.120.1440">
    <property type="match status" value="1"/>
</dbReference>
<feature type="domain" description="Protein FecR C-terminal" evidence="4">
    <location>
        <begin position="295"/>
        <end position="363"/>
    </location>
</feature>
<evidence type="ECO:0000259" key="3">
    <source>
        <dbReference type="Pfam" id="PF04773"/>
    </source>
</evidence>
<reference evidence="5 6" key="1">
    <citation type="submission" date="2024-09" db="EMBL/GenBank/DDBJ databases">
        <authorList>
            <person name="Sun Q."/>
            <person name="Mori K."/>
        </authorList>
    </citation>
    <scope>NUCLEOTIDE SEQUENCE [LARGE SCALE GENOMIC DNA]</scope>
    <source>
        <strain evidence="5 6">CCM 7765</strain>
    </source>
</reference>
<proteinExistence type="predicted"/>
<dbReference type="InterPro" id="IPR012373">
    <property type="entry name" value="Ferrdict_sens_TM"/>
</dbReference>
<dbReference type="RefSeq" id="WP_130857315.1">
    <property type="nucleotide sequence ID" value="NZ_JBHLWO010000002.1"/>
</dbReference>
<dbReference type="Pfam" id="PF16344">
    <property type="entry name" value="FecR_C"/>
    <property type="match status" value="1"/>
</dbReference>
<name>A0ABV6HJH7_9SPHI</name>
<dbReference type="Gene3D" id="3.55.50.30">
    <property type="match status" value="1"/>
</dbReference>
<evidence type="ECO:0000256" key="1">
    <source>
        <dbReference type="SAM" id="MobiDB-lite"/>
    </source>
</evidence>
<keyword evidence="6" id="KW-1185">Reference proteome</keyword>
<evidence type="ECO:0000313" key="5">
    <source>
        <dbReference type="EMBL" id="MFC0318772.1"/>
    </source>
</evidence>
<keyword evidence="2" id="KW-1133">Transmembrane helix</keyword>
<dbReference type="PANTHER" id="PTHR30273:SF2">
    <property type="entry name" value="PROTEIN FECR"/>
    <property type="match status" value="1"/>
</dbReference>
<dbReference type="Proteomes" id="UP001589774">
    <property type="component" value="Unassembled WGS sequence"/>
</dbReference>
<sequence>MGKKKAEDILNEDKPDVNMPSDDKQASLANAIVDTVKNVKNASFSEEENVALWHEIHHTIEPRKNTTPSLRKGLVAAIVLFLIGAALYLYHVNIPEVDIQKVAIINKGYLSKSDDVQFINAEKKTRVLHDTLVVYKQFVKQEHVSQNEQVGYNSIGVPYGKRSEIVLEDGTKVWLNAGSILTFPEKFNEKDRAVYLEGEGYFEIAKDANRPFFVLSEVMKIQVLGTSFNLSAYADDDYVSVLLLTGNIALLPNGNQSFERRMLKPGTEARFGKSRQKLLIQPASESSISWTNRRLLLNSMNLEEMLKKLERFYNAEIELPKPAIEDETFSGSLDLTQTLPEVLQNVFDVSKYTVNQIGRRVYIQTK</sequence>
<feature type="region of interest" description="Disordered" evidence="1">
    <location>
        <begin position="1"/>
        <end position="22"/>
    </location>
</feature>
<gene>
    <name evidence="5" type="ORF">ACFFI0_10655</name>
</gene>
<protein>
    <submittedName>
        <fullName evidence="5">FecR family protein</fullName>
    </submittedName>
</protein>
<evidence type="ECO:0000259" key="4">
    <source>
        <dbReference type="Pfam" id="PF16344"/>
    </source>
</evidence>
<comment type="caution">
    <text evidence="5">The sequence shown here is derived from an EMBL/GenBank/DDBJ whole genome shotgun (WGS) entry which is preliminary data.</text>
</comment>
<dbReference type="EMBL" id="JBHLWO010000002">
    <property type="protein sequence ID" value="MFC0318772.1"/>
    <property type="molecule type" value="Genomic_DNA"/>
</dbReference>
<feature type="domain" description="FecR protein" evidence="3">
    <location>
        <begin position="160"/>
        <end position="248"/>
    </location>
</feature>
<dbReference type="InterPro" id="IPR006860">
    <property type="entry name" value="FecR"/>
</dbReference>
<keyword evidence="2" id="KW-0472">Membrane</keyword>
<feature type="transmembrane region" description="Helical" evidence="2">
    <location>
        <begin position="73"/>
        <end position="91"/>
    </location>
</feature>
<evidence type="ECO:0000313" key="6">
    <source>
        <dbReference type="Proteomes" id="UP001589774"/>
    </source>
</evidence>
<accession>A0ABV6HJH7</accession>
<dbReference type="PANTHER" id="PTHR30273">
    <property type="entry name" value="PERIPLASMIC SIGNAL SENSOR AND SIGMA FACTOR ACTIVATOR FECR-RELATED"/>
    <property type="match status" value="1"/>
</dbReference>
<dbReference type="InterPro" id="IPR032508">
    <property type="entry name" value="FecR_C"/>
</dbReference>